<comment type="caution">
    <text evidence="1">The sequence shown here is derived from an EMBL/GenBank/DDBJ whole genome shotgun (WGS) entry which is preliminary data.</text>
</comment>
<dbReference type="Proteomes" id="UP001302602">
    <property type="component" value="Unassembled WGS sequence"/>
</dbReference>
<dbReference type="RefSeq" id="XP_062642631.1">
    <property type="nucleotide sequence ID" value="XM_062794034.1"/>
</dbReference>
<dbReference type="EMBL" id="MU853258">
    <property type="protein sequence ID" value="KAK4118858.1"/>
    <property type="molecule type" value="Genomic_DNA"/>
</dbReference>
<organism evidence="1 2">
    <name type="scientific">Parathielavia appendiculata</name>
    <dbReference type="NCBI Taxonomy" id="2587402"/>
    <lineage>
        <taxon>Eukaryota</taxon>
        <taxon>Fungi</taxon>
        <taxon>Dikarya</taxon>
        <taxon>Ascomycota</taxon>
        <taxon>Pezizomycotina</taxon>
        <taxon>Sordariomycetes</taxon>
        <taxon>Sordariomycetidae</taxon>
        <taxon>Sordariales</taxon>
        <taxon>Chaetomiaceae</taxon>
        <taxon>Parathielavia</taxon>
    </lineage>
</organism>
<gene>
    <name evidence="1" type="ORF">N657DRAFT_650834</name>
</gene>
<reference evidence="1" key="2">
    <citation type="submission" date="2023-05" db="EMBL/GenBank/DDBJ databases">
        <authorList>
            <consortium name="Lawrence Berkeley National Laboratory"/>
            <person name="Steindorff A."/>
            <person name="Hensen N."/>
            <person name="Bonometti L."/>
            <person name="Westerberg I."/>
            <person name="Brannstrom I.O."/>
            <person name="Guillou S."/>
            <person name="Cros-Aarteil S."/>
            <person name="Calhoun S."/>
            <person name="Haridas S."/>
            <person name="Kuo A."/>
            <person name="Mondo S."/>
            <person name="Pangilinan J."/>
            <person name="Riley R."/>
            <person name="Labutti K."/>
            <person name="Andreopoulos B."/>
            <person name="Lipzen A."/>
            <person name="Chen C."/>
            <person name="Yanf M."/>
            <person name="Daum C."/>
            <person name="Ng V."/>
            <person name="Clum A."/>
            <person name="Ohm R."/>
            <person name="Martin F."/>
            <person name="Silar P."/>
            <person name="Natvig D."/>
            <person name="Lalanne C."/>
            <person name="Gautier V."/>
            <person name="Ament-Velasquez S.L."/>
            <person name="Kruys A."/>
            <person name="Hutchinson M.I."/>
            <person name="Powell A.J."/>
            <person name="Barry K."/>
            <person name="Miller A.N."/>
            <person name="Grigoriev I.V."/>
            <person name="Debuchy R."/>
            <person name="Gladieux P."/>
            <person name="Thoren M.H."/>
            <person name="Johannesson H."/>
        </authorList>
    </citation>
    <scope>NUCLEOTIDE SEQUENCE</scope>
    <source>
        <strain evidence="1">CBS 731.68</strain>
    </source>
</reference>
<name>A0AAN6TQL8_9PEZI</name>
<dbReference type="GeneID" id="87830803"/>
<evidence type="ECO:0000313" key="1">
    <source>
        <dbReference type="EMBL" id="KAK4118858.1"/>
    </source>
</evidence>
<reference evidence="1" key="1">
    <citation type="journal article" date="2023" name="Mol. Phylogenet. Evol.">
        <title>Genome-scale phylogeny and comparative genomics of the fungal order Sordariales.</title>
        <authorList>
            <person name="Hensen N."/>
            <person name="Bonometti L."/>
            <person name="Westerberg I."/>
            <person name="Brannstrom I.O."/>
            <person name="Guillou S."/>
            <person name="Cros-Aarteil S."/>
            <person name="Calhoun S."/>
            <person name="Haridas S."/>
            <person name="Kuo A."/>
            <person name="Mondo S."/>
            <person name="Pangilinan J."/>
            <person name="Riley R."/>
            <person name="LaButti K."/>
            <person name="Andreopoulos B."/>
            <person name="Lipzen A."/>
            <person name="Chen C."/>
            <person name="Yan M."/>
            <person name="Daum C."/>
            <person name="Ng V."/>
            <person name="Clum A."/>
            <person name="Steindorff A."/>
            <person name="Ohm R.A."/>
            <person name="Martin F."/>
            <person name="Silar P."/>
            <person name="Natvig D.O."/>
            <person name="Lalanne C."/>
            <person name="Gautier V."/>
            <person name="Ament-Velasquez S.L."/>
            <person name="Kruys A."/>
            <person name="Hutchinson M.I."/>
            <person name="Powell A.J."/>
            <person name="Barry K."/>
            <person name="Miller A.N."/>
            <person name="Grigoriev I.V."/>
            <person name="Debuchy R."/>
            <person name="Gladieux P."/>
            <person name="Hiltunen Thoren M."/>
            <person name="Johannesson H."/>
        </authorList>
    </citation>
    <scope>NUCLEOTIDE SEQUENCE</scope>
    <source>
        <strain evidence="1">CBS 731.68</strain>
    </source>
</reference>
<sequence length="120" mass="13422">MLVKRTLAAAENTTKAKASRQVTSPQSLLFSLFFSSFFLSFLSSPSRFVFALSYSLTSTRSATLSAHTVLPSLDKTALYAAHFSIRFQHPAAWQHNSFLFSSDVFEWRLLPAPHARLPLP</sequence>
<proteinExistence type="predicted"/>
<accession>A0AAN6TQL8</accession>
<dbReference type="AlphaFoldDB" id="A0AAN6TQL8"/>
<evidence type="ECO:0000313" key="2">
    <source>
        <dbReference type="Proteomes" id="UP001302602"/>
    </source>
</evidence>
<keyword evidence="2" id="KW-1185">Reference proteome</keyword>
<protein>
    <submittedName>
        <fullName evidence="1">Uncharacterized protein</fullName>
    </submittedName>
</protein>